<reference evidence="3" key="2">
    <citation type="journal article" date="2010" name="PLoS Genet.">
        <title>Structure, function, and evolution of the Thiomonas spp. genome.</title>
        <authorList>
            <person name="Arsene-Ploetze F."/>
            <person name="Koechler S."/>
            <person name="Marchal M."/>
            <person name="Coppee J.Y."/>
            <person name="Chandler M."/>
            <person name="Bonnefoy V."/>
            <person name="Brochier-Armanet C."/>
            <person name="Barakat M."/>
            <person name="Barbe V."/>
            <person name="Battaglia-Brunet F."/>
            <person name="Bruneel O."/>
            <person name="Bryan C.G."/>
            <person name="Cleiss-Arnold J."/>
            <person name="Cruveiller S."/>
            <person name="Erhardt M."/>
            <person name="Heinrich-Salmeron A."/>
            <person name="Hommais F."/>
            <person name="Joulian C."/>
            <person name="Krin E."/>
            <person name="Lieutaud A."/>
            <person name="Lievremont D."/>
            <person name="Michel C."/>
            <person name="Muller D."/>
            <person name="Ortet P."/>
            <person name="Proux C."/>
            <person name="Siguier P."/>
            <person name="Roche D."/>
            <person name="Rouy Z."/>
            <person name="Salvignol G."/>
            <person name="Slyemi D."/>
            <person name="Talla E."/>
            <person name="Weiss S."/>
            <person name="Weissenbach J."/>
            <person name="Medigue C."/>
            <person name="Bertin P.N."/>
        </authorList>
    </citation>
    <scope>NUCLEOTIDE SEQUENCE [LARGE SCALE GENOMIC DNA]</scope>
    <source>
        <strain evidence="3">DSM 22701 / CIP 110005 / 3As</strain>
    </source>
</reference>
<reference key="1">
    <citation type="submission" date="2009-07" db="EMBL/GenBank/DDBJ databases">
        <authorList>
            <person name="Genoscope - CEA"/>
        </authorList>
    </citation>
    <scope>NUCLEOTIDE SEQUENCE</scope>
    <source>
        <strain>3As</strain>
    </source>
</reference>
<evidence type="ECO:0000313" key="3">
    <source>
        <dbReference type="Proteomes" id="UP000002372"/>
    </source>
</evidence>
<dbReference type="AlphaFoldDB" id="D6CLP6"/>
<evidence type="ECO:0000313" key="1">
    <source>
        <dbReference type="EMBL" id="CAZ89474.1"/>
    </source>
</evidence>
<evidence type="ECO:0000313" key="2">
    <source>
        <dbReference type="EMBL" id="CQR35966.1"/>
    </source>
</evidence>
<dbReference type="EMBL" id="FP475956">
    <property type="protein sequence ID" value="CAZ89474.1"/>
    <property type="molecule type" value="Genomic_DNA"/>
</dbReference>
<dbReference type="Proteomes" id="UP000002372">
    <property type="component" value="Chromosome"/>
</dbReference>
<gene>
    <name evidence="1" type="ordered locus">THI_2865</name>
    <name evidence="2" type="ORF">THICB1_50315</name>
</gene>
<name>D6CLP6_THIA3</name>
<sequence length="62" mass="7058">MPNRPKLPHPLWESEANEARLRTFSWDTGNCAAFLIHVKPLPNRQDRALRGQSALEPHAMPS</sequence>
<proteinExistence type="predicted"/>
<dbReference type="Proteomes" id="UP000078599">
    <property type="component" value="Unassembled WGS sequence"/>
</dbReference>
<reference evidence="1" key="3">
    <citation type="submission" date="2010-07" db="EMBL/GenBank/DDBJ databases">
        <authorList>
            <person name="Genoscope - CEA"/>
        </authorList>
    </citation>
    <scope>NUCLEOTIDE SEQUENCE</scope>
    <source>
        <strain evidence="1">3As</strain>
    </source>
</reference>
<dbReference type="HOGENOM" id="CLU_2902875_0_0_4"/>
<dbReference type="EMBL" id="CTRI01000027">
    <property type="protein sequence ID" value="CQR35966.1"/>
    <property type="molecule type" value="Genomic_DNA"/>
</dbReference>
<protein>
    <submittedName>
        <fullName evidence="1">Uncharacterized protein</fullName>
    </submittedName>
</protein>
<evidence type="ECO:0000313" key="4">
    <source>
        <dbReference type="Proteomes" id="UP000078599"/>
    </source>
</evidence>
<organism evidence="1 3">
    <name type="scientific">Thiomonas arsenitoxydans (strain DSM 22701 / CIP 110005 / 3As)</name>
    <dbReference type="NCBI Taxonomy" id="426114"/>
    <lineage>
        <taxon>Bacteria</taxon>
        <taxon>Pseudomonadati</taxon>
        <taxon>Pseudomonadota</taxon>
        <taxon>Betaproteobacteria</taxon>
        <taxon>Burkholderiales</taxon>
        <taxon>Thiomonas</taxon>
    </lineage>
</organism>
<keyword evidence="4" id="KW-1185">Reference proteome</keyword>
<reference evidence="2 4" key="4">
    <citation type="submission" date="2015-03" db="EMBL/GenBank/DDBJ databases">
        <authorList>
            <person name="Regsiter A."/>
            <person name="william w."/>
        </authorList>
    </citation>
    <scope>NUCLEOTIDE SEQUENCE [LARGE SCALE GENOMIC DNA]</scope>
    <source>
        <strain evidence="2 4">CB1</strain>
    </source>
</reference>
<accession>D6CLP6</accession>
<dbReference type="KEGG" id="thi:THI_2865"/>